<dbReference type="Gene3D" id="1.20.120.1240">
    <property type="entry name" value="Dynamin, middle domain"/>
    <property type="match status" value="1"/>
</dbReference>
<dbReference type="GO" id="GO:0016185">
    <property type="term" value="P:synaptic vesicle budding from presynaptic endocytic zone membrane"/>
    <property type="evidence" value="ECO:0007669"/>
    <property type="project" value="TreeGrafter"/>
</dbReference>
<dbReference type="GO" id="GO:0031623">
    <property type="term" value="P:receptor internalization"/>
    <property type="evidence" value="ECO:0007669"/>
    <property type="project" value="TreeGrafter"/>
</dbReference>
<dbReference type="Pfam" id="PF02212">
    <property type="entry name" value="GED"/>
    <property type="match status" value="1"/>
</dbReference>
<dbReference type="PRINTS" id="PR00195">
    <property type="entry name" value="DYNAMIN"/>
</dbReference>
<organism evidence="6 7">
    <name type="scientific">Steinernema glaseri</name>
    <dbReference type="NCBI Taxonomy" id="37863"/>
    <lineage>
        <taxon>Eukaryota</taxon>
        <taxon>Metazoa</taxon>
        <taxon>Ecdysozoa</taxon>
        <taxon>Nematoda</taxon>
        <taxon>Chromadorea</taxon>
        <taxon>Rhabditida</taxon>
        <taxon>Tylenchina</taxon>
        <taxon>Panagrolaimomorpha</taxon>
        <taxon>Strongyloidoidea</taxon>
        <taxon>Steinernematidae</taxon>
        <taxon>Steinernema</taxon>
    </lineage>
</organism>
<dbReference type="InterPro" id="IPR027417">
    <property type="entry name" value="P-loop_NTPase"/>
</dbReference>
<dbReference type="GO" id="GO:0005737">
    <property type="term" value="C:cytoplasm"/>
    <property type="evidence" value="ECO:0007669"/>
    <property type="project" value="TreeGrafter"/>
</dbReference>
<dbReference type="InterPro" id="IPR000375">
    <property type="entry name" value="Dynamin_stalk"/>
</dbReference>
<dbReference type="GO" id="GO:0098793">
    <property type="term" value="C:presynapse"/>
    <property type="evidence" value="ECO:0007669"/>
    <property type="project" value="GOC"/>
</dbReference>
<keyword evidence="2 3" id="KW-0342">GTP-binding</keyword>
<accession>A0A1I7ZGE3</accession>
<evidence type="ECO:0000313" key="6">
    <source>
        <dbReference type="Proteomes" id="UP000095287"/>
    </source>
</evidence>
<dbReference type="InterPro" id="IPR045063">
    <property type="entry name" value="Dynamin_N"/>
</dbReference>
<comment type="similarity">
    <text evidence="3">Belongs to the TRAFAC class dynamin-like GTPase superfamily. Dynamin/Fzo/YdjA family.</text>
</comment>
<protein>
    <submittedName>
        <fullName evidence="7">GED domain-containing protein</fullName>
    </submittedName>
</protein>
<dbReference type="PANTHER" id="PTHR11566:SF231">
    <property type="entry name" value="INTERFERON-INDUCED GTP-BINDING PROTEIN MX"/>
    <property type="match status" value="1"/>
</dbReference>
<evidence type="ECO:0000259" key="5">
    <source>
        <dbReference type="PROSITE" id="PS51718"/>
    </source>
</evidence>
<name>A0A1I7ZGE3_9BILA</name>
<evidence type="ECO:0000259" key="4">
    <source>
        <dbReference type="PROSITE" id="PS51388"/>
    </source>
</evidence>
<dbReference type="GO" id="GO:0003924">
    <property type="term" value="F:GTPase activity"/>
    <property type="evidence" value="ECO:0007669"/>
    <property type="project" value="InterPro"/>
</dbReference>
<sequence>MSGEAIANAIPLVNKIQNFFAFNNESIGFDLPQIAVIGTQSVGKSLILENFVGREFLPRGNDVVTRCPLVLQLRQNEGGESYGEFAHVKEDNGSARKFYDFLEIRKEIENQTRVLAGVGKVISKQHISLTIFSPDVFQDPSNALETYGEFAHVKEDNGSSIKFYNFLEIRKEIENQTRVLAGNGKLISKQHISLTIFSPDVLDLTLVDLPGVTRVAAGNQGGDIEQKTRSLAKSFISNPNCLILAVSHVTADLSTSDALLLAREVDPEGKRTIGVLTKIDKEKEEVMIRYLKNAHANFPLERGYISVINRETGPDDESGMPVAEITLQEALEHEEKIFASHIAYQETSYRQGTRYLRQYLGEELNKHIKLKVPELRQRIRNMTKELETKLEATHKDPTPEERIPLILQLTREVLEKFLKSMGDLSTRVDDTDSDELCVGTALRVIFDNDFEKEAYLNIDEIKYNEKIRREIKNADGLQENFFAPSRALDRLAQSQVGVLEKPSLNVVERVCEKLLEQIDENLFTNMIDFPKMQREARRAAREFLEGSKKKAEEQIKLLIKLEKSLVATKHKNLHESTFKPNNYWSMVSTMTQHRGISFTSTNCSIKMNNNASDVRLKDAVLRLTHTKSLGTDQKSWFMVELIPFGRTSHMTPQPIEILKDEMTFPHDVMGAFSKAGFFLSNTTVDSKSNIQYSIVTSTYEMEEESVLQKIRSVRLVVDDYIDVVKKTMQSIVPKVIVAMIINEQIKFLEVQMPPNLLKNGESLCVLDPTVAAERARMERQLKSYSGVSRIFDEVEELQ</sequence>
<reference evidence="7" key="1">
    <citation type="submission" date="2016-11" db="UniProtKB">
        <authorList>
            <consortium name="WormBaseParasite"/>
        </authorList>
    </citation>
    <scope>IDENTIFICATION</scope>
</reference>
<dbReference type="PROSITE" id="PS51718">
    <property type="entry name" value="G_DYNAMIN_2"/>
    <property type="match status" value="1"/>
</dbReference>
<dbReference type="Gene3D" id="3.40.50.300">
    <property type="entry name" value="P-loop containing nucleotide triphosphate hydrolases"/>
    <property type="match status" value="2"/>
</dbReference>
<evidence type="ECO:0000256" key="3">
    <source>
        <dbReference type="RuleBase" id="RU003932"/>
    </source>
</evidence>
<dbReference type="Proteomes" id="UP000095287">
    <property type="component" value="Unplaced"/>
</dbReference>
<dbReference type="GO" id="GO:0008017">
    <property type="term" value="F:microtubule binding"/>
    <property type="evidence" value="ECO:0007669"/>
    <property type="project" value="TreeGrafter"/>
</dbReference>
<evidence type="ECO:0000256" key="1">
    <source>
        <dbReference type="ARBA" id="ARBA00022741"/>
    </source>
</evidence>
<evidence type="ECO:0000313" key="7">
    <source>
        <dbReference type="WBParaSite" id="L893_g26173.t3"/>
    </source>
</evidence>
<dbReference type="PROSITE" id="PS00410">
    <property type="entry name" value="G_DYNAMIN_1"/>
    <property type="match status" value="1"/>
</dbReference>
<dbReference type="PANTHER" id="PTHR11566">
    <property type="entry name" value="DYNAMIN"/>
    <property type="match status" value="1"/>
</dbReference>
<keyword evidence="6" id="KW-1185">Reference proteome</keyword>
<dbReference type="PROSITE" id="PS51388">
    <property type="entry name" value="GED"/>
    <property type="match status" value="1"/>
</dbReference>
<dbReference type="GO" id="GO:0005886">
    <property type="term" value="C:plasma membrane"/>
    <property type="evidence" value="ECO:0007669"/>
    <property type="project" value="TreeGrafter"/>
</dbReference>
<dbReference type="InterPro" id="IPR030381">
    <property type="entry name" value="G_DYNAMIN_dom"/>
</dbReference>
<dbReference type="CDD" id="cd08771">
    <property type="entry name" value="DLP_1"/>
    <property type="match status" value="1"/>
</dbReference>
<dbReference type="AlphaFoldDB" id="A0A1I7ZGE3"/>
<dbReference type="SMART" id="SM00053">
    <property type="entry name" value="DYNc"/>
    <property type="match status" value="1"/>
</dbReference>
<dbReference type="InterPro" id="IPR001401">
    <property type="entry name" value="Dynamin_GTPase"/>
</dbReference>
<dbReference type="InterPro" id="IPR020850">
    <property type="entry name" value="GED_dom"/>
</dbReference>
<dbReference type="InterPro" id="IPR003130">
    <property type="entry name" value="GED"/>
</dbReference>
<evidence type="ECO:0000256" key="2">
    <source>
        <dbReference type="ARBA" id="ARBA00023134"/>
    </source>
</evidence>
<dbReference type="SUPFAM" id="SSF52540">
    <property type="entry name" value="P-loop containing nucleoside triphosphate hydrolases"/>
    <property type="match status" value="2"/>
</dbReference>
<dbReference type="Pfam" id="PF00350">
    <property type="entry name" value="Dynamin_N"/>
    <property type="match status" value="2"/>
</dbReference>
<feature type="domain" description="GED" evidence="4">
    <location>
        <begin position="710"/>
        <end position="798"/>
    </location>
</feature>
<dbReference type="Pfam" id="PF01031">
    <property type="entry name" value="Dynamin_M"/>
    <property type="match status" value="1"/>
</dbReference>
<dbReference type="InterPro" id="IPR019762">
    <property type="entry name" value="Dynamin_GTPase_CS"/>
</dbReference>
<dbReference type="GO" id="GO:0005525">
    <property type="term" value="F:GTP binding"/>
    <property type="evidence" value="ECO:0007669"/>
    <property type="project" value="UniProtKB-KW"/>
</dbReference>
<dbReference type="InterPro" id="IPR022812">
    <property type="entry name" value="Dynamin"/>
</dbReference>
<keyword evidence="1 3" id="KW-0547">Nucleotide-binding</keyword>
<dbReference type="GO" id="GO:0005874">
    <property type="term" value="C:microtubule"/>
    <property type="evidence" value="ECO:0007669"/>
    <property type="project" value="TreeGrafter"/>
</dbReference>
<dbReference type="WBParaSite" id="L893_g26173.t3">
    <property type="protein sequence ID" value="L893_g26173.t3"/>
    <property type="gene ID" value="L893_g26173"/>
</dbReference>
<proteinExistence type="inferred from homology"/>
<feature type="domain" description="Dynamin-type G" evidence="5">
    <location>
        <begin position="28"/>
        <end position="373"/>
    </location>
</feature>